<reference evidence="1 2" key="1">
    <citation type="submission" date="2018-08" db="EMBL/GenBank/DDBJ databases">
        <title>A genome reference for cultivated species of the human gut microbiota.</title>
        <authorList>
            <person name="Zou Y."/>
            <person name="Xue W."/>
            <person name="Luo G."/>
        </authorList>
    </citation>
    <scope>NUCLEOTIDE SEQUENCE [LARGE SCALE GENOMIC DNA]</scope>
    <source>
        <strain evidence="1 2">AM16-54</strain>
    </source>
</reference>
<evidence type="ECO:0000313" key="2">
    <source>
        <dbReference type="Proteomes" id="UP000284548"/>
    </source>
</evidence>
<evidence type="ECO:0000313" key="1">
    <source>
        <dbReference type="EMBL" id="RHH83639.1"/>
    </source>
</evidence>
<dbReference type="AlphaFoldDB" id="A0A3R6HRG6"/>
<dbReference type="EMBL" id="QRKB01000009">
    <property type="protein sequence ID" value="RHH83639.1"/>
    <property type="molecule type" value="Genomic_DNA"/>
</dbReference>
<protein>
    <submittedName>
        <fullName evidence="1">Uncharacterized protein</fullName>
    </submittedName>
</protein>
<comment type="caution">
    <text evidence="1">The sequence shown here is derived from an EMBL/GenBank/DDBJ whole genome shotgun (WGS) entry which is preliminary data.</text>
</comment>
<proteinExistence type="predicted"/>
<dbReference type="Proteomes" id="UP000284548">
    <property type="component" value="Unassembled WGS sequence"/>
</dbReference>
<organism evidence="1 2">
    <name type="scientific">Segatella copri</name>
    <dbReference type="NCBI Taxonomy" id="165179"/>
    <lineage>
        <taxon>Bacteria</taxon>
        <taxon>Pseudomonadati</taxon>
        <taxon>Bacteroidota</taxon>
        <taxon>Bacteroidia</taxon>
        <taxon>Bacteroidales</taxon>
        <taxon>Prevotellaceae</taxon>
        <taxon>Segatella</taxon>
    </lineage>
</organism>
<accession>A0A3R6HRG6</accession>
<name>A0A3R6HRG6_9BACT</name>
<sequence length="66" mass="8257">MGKVKSGMHFFDTCLIFPPLFSFNIIEKRKRELFLRFLKEKVYICKRIADIKKIYRYEERKEFFRN</sequence>
<gene>
    <name evidence="1" type="ORF">DW192_05345</name>
</gene>